<feature type="transmembrane region" description="Helical" evidence="6">
    <location>
        <begin position="471"/>
        <end position="493"/>
    </location>
</feature>
<evidence type="ECO:0000256" key="6">
    <source>
        <dbReference type="RuleBase" id="RU280814"/>
    </source>
</evidence>
<feature type="transmembrane region" description="Helical" evidence="6">
    <location>
        <begin position="364"/>
        <end position="393"/>
    </location>
</feature>
<evidence type="ECO:0000313" key="10">
    <source>
        <dbReference type="Proteomes" id="UP000002494"/>
    </source>
</evidence>
<evidence type="ECO:0000256" key="2">
    <source>
        <dbReference type="ARBA" id="ARBA00009671"/>
    </source>
</evidence>
<comment type="caution">
    <text evidence="6">Lacks conserved residue(s) required for the propagation of feature annotation.</text>
</comment>
<feature type="transmembrane region" description="Helical" evidence="6">
    <location>
        <begin position="657"/>
        <end position="680"/>
    </location>
</feature>
<dbReference type="Pfam" id="PF04547">
    <property type="entry name" value="Anoctamin"/>
    <property type="match status" value="1"/>
</dbReference>
<feature type="transmembrane region" description="Helical" evidence="6">
    <location>
        <begin position="747"/>
        <end position="769"/>
    </location>
</feature>
<evidence type="ECO:0000313" key="9">
    <source>
        <dbReference type="Ensembl" id="ENSRNOP00000109060.1"/>
    </source>
</evidence>
<gene>
    <name evidence="9" type="primary">Ano10</name>
</gene>
<reference evidence="9" key="3">
    <citation type="submission" date="2025-09" db="UniProtKB">
        <authorList>
            <consortium name="Ensembl"/>
        </authorList>
    </citation>
    <scope>IDENTIFICATION</scope>
    <source>
        <strain evidence="9">Brown Norway</strain>
    </source>
</reference>
<comment type="similarity">
    <text evidence="2 6">Belongs to the anoctamin family.</text>
</comment>
<keyword evidence="4 6" id="KW-1133">Transmembrane helix</keyword>
<protein>
    <recommendedName>
        <fullName evidence="6">Anoctamin</fullName>
    </recommendedName>
</protein>
<feature type="region of interest" description="Disordered" evidence="7">
    <location>
        <begin position="803"/>
        <end position="844"/>
    </location>
</feature>
<feature type="domain" description="Anoctamin transmembrane" evidence="8">
    <location>
        <begin position="356"/>
        <end position="782"/>
    </location>
</feature>
<reference evidence="9" key="2">
    <citation type="submission" date="2025-08" db="UniProtKB">
        <authorList>
            <consortium name="Ensembl"/>
        </authorList>
    </citation>
    <scope>IDENTIFICATION</scope>
    <source>
        <strain evidence="9">Brown Norway</strain>
    </source>
</reference>
<dbReference type="InterPro" id="IPR007632">
    <property type="entry name" value="Anoctamin"/>
</dbReference>
<dbReference type="InterPro" id="IPR049452">
    <property type="entry name" value="Anoctamin_TM"/>
</dbReference>
<sequence>MFSWFLKEKETAERKHWSGSPGSRACRRMPPSRTESSLSALELCGSQGLCHGYPVATSQSCPWETETSSQPYGMELSRLLPLRAPVIIRVGKPHPEAPGRAILSPDSQIEEEEEEAEEEEKKEEERRRRKRKKKKRKKRRKKKRRLLRSKRLSLSKMKGILSTVDTCESSFTPLVVIELAQDVKEETKEWLKSRIISPKKDGGAQLLFRPLLNKYEKETLENQNLYLVGASNIRLLLGAEAVGLVKECTDGAMRAFTYRTRHNFKGFHGNNDDFLTMAECQFIIKHELENLRARDEKMIPGYPQAKLYPGKSLMRRLLTSGIVTQVFPLHDTEALKKLEDTWYTRFALKYQPIDSIRGYFGETIALYFGFLEYFTFALIPMAVIGLPYYLFVWEDYDKYVIFASFNLIWSTVILEVWKRGCANMTYRWGTLVMKRQFEEPRPGFHGVLGINSVTGREEPVYSSYKRQLRTYLVSLPFVCLCLYFSLYVMMIYFDMEDWALSLHEDSGSEWTSLLLYVPSIVYAIVIEIMNRLYRYAAEFLTSWENHRLESAYQNHLVLKVLVFNFLNCFASLFYIAFVLKDMKLLRQSLATLLITSQILNQVVESLLPYWLQRKYCARVKRKVRALKSDVDTTLYEQVLLEKEMGTYLGTFDDYLELFLQFGYVSLFSCVYPLAAAFAVLNNFTEVNSDALKMCRVFKRPFSEPSASIGVWQLAFETMSVISVVTNCALIGMSPQVNAVFPESKTDLVLIVVAVEHALLALKFILAFAIPDKPRHIQMKLARLEFESLEALKQQQMKLVAESLKEESQEEEKEAAACRMPATLPQPELRNNCITPGQGGDASLS</sequence>
<dbReference type="GeneTree" id="ENSGT00940000157537"/>
<keyword evidence="11" id="KW-1267">Proteomics identification</keyword>
<feature type="transmembrane region" description="Helical" evidence="6">
    <location>
        <begin position="556"/>
        <end position="577"/>
    </location>
</feature>
<accession>A0ABK0LE79</accession>
<keyword evidence="3 6" id="KW-0812">Transmembrane</keyword>
<keyword evidence="10" id="KW-1185">Reference proteome</keyword>
<dbReference type="Ensembl" id="ENSRNOT00000122270.1">
    <property type="protein sequence ID" value="ENSRNOP00000109060.1"/>
    <property type="gene ID" value="ENSRNOG00000000219.9"/>
</dbReference>
<feature type="region of interest" description="Disordered" evidence="7">
    <location>
        <begin position="93"/>
        <end position="145"/>
    </location>
</feature>
<proteinExistence type="evidence at protein level"/>
<evidence type="ECO:0000259" key="8">
    <source>
        <dbReference type="Pfam" id="PF04547"/>
    </source>
</evidence>
<feature type="compositionally biased region" description="Basic residues" evidence="7">
    <location>
        <begin position="127"/>
        <end position="145"/>
    </location>
</feature>
<feature type="transmembrane region" description="Helical" evidence="6">
    <location>
        <begin position="513"/>
        <end position="533"/>
    </location>
</feature>
<organism evidence="9 10">
    <name type="scientific">Rattus norvegicus</name>
    <name type="common">Rat</name>
    <dbReference type="NCBI Taxonomy" id="10116"/>
    <lineage>
        <taxon>Eukaryota</taxon>
        <taxon>Metazoa</taxon>
        <taxon>Chordata</taxon>
        <taxon>Craniata</taxon>
        <taxon>Vertebrata</taxon>
        <taxon>Euteleostomi</taxon>
        <taxon>Mammalia</taxon>
        <taxon>Eutheria</taxon>
        <taxon>Euarchontoglires</taxon>
        <taxon>Glires</taxon>
        <taxon>Rodentia</taxon>
        <taxon>Myomorpha</taxon>
        <taxon>Muroidea</taxon>
        <taxon>Muridae</taxon>
        <taxon>Murinae</taxon>
        <taxon>Rattus</taxon>
    </lineage>
</organism>
<evidence type="ECO:0000256" key="1">
    <source>
        <dbReference type="ARBA" id="ARBA00004141"/>
    </source>
</evidence>
<evidence type="ECO:0000256" key="3">
    <source>
        <dbReference type="ARBA" id="ARBA00022692"/>
    </source>
</evidence>
<evidence type="ECO:0000256" key="4">
    <source>
        <dbReference type="ARBA" id="ARBA00022989"/>
    </source>
</evidence>
<dbReference type="PANTHER" id="PTHR12308:SF40">
    <property type="entry name" value="ANOCTAMIN-10"/>
    <property type="match status" value="1"/>
</dbReference>
<dbReference type="RGD" id="1308260">
    <property type="gene designation" value="Ano10"/>
</dbReference>
<evidence type="ECO:0000256" key="5">
    <source>
        <dbReference type="ARBA" id="ARBA00023136"/>
    </source>
</evidence>
<dbReference type="Proteomes" id="UP000002494">
    <property type="component" value="Chromosome 8"/>
</dbReference>
<keyword evidence="5 6" id="KW-0472">Membrane</keyword>
<dbReference type="PANTHER" id="PTHR12308">
    <property type="entry name" value="ANOCTAMIN"/>
    <property type="match status" value="1"/>
</dbReference>
<name>A0ABK0LE79_RAT</name>
<evidence type="ECO:0007829" key="11">
    <source>
        <dbReference type="PeptideAtlas" id="A0ABK0LE79"/>
    </source>
</evidence>
<evidence type="ECO:0000256" key="7">
    <source>
        <dbReference type="SAM" id="MobiDB-lite"/>
    </source>
</evidence>
<reference evidence="9" key="1">
    <citation type="submission" date="2024-01" db="EMBL/GenBank/DDBJ databases">
        <title>GRCr8: a new rat reference genome assembly contstructed from accurate long reads and long range scaffolding.</title>
        <authorList>
            <person name="Doris P.A."/>
            <person name="Kalbfleisch T."/>
            <person name="Li K."/>
            <person name="Howe K."/>
            <person name="Wood J."/>
        </authorList>
    </citation>
    <scope>NUCLEOTIDE SEQUENCE [LARGE SCALE GENOMIC DNA]</scope>
    <source>
        <strain evidence="9">Brown Norway</strain>
    </source>
</reference>
<comment type="subcellular location">
    <subcellularLocation>
        <location evidence="1 6">Membrane</location>
        <topology evidence="1 6">Multi-pass membrane protein</topology>
    </subcellularLocation>
</comment>
<feature type="compositionally biased region" description="Acidic residues" evidence="7">
    <location>
        <begin position="108"/>
        <end position="122"/>
    </location>
</feature>